<gene>
    <name evidence="3" type="ORF">BD311DRAFT_165742</name>
</gene>
<feature type="region of interest" description="Disordered" evidence="1">
    <location>
        <begin position="69"/>
        <end position="107"/>
    </location>
</feature>
<dbReference type="Proteomes" id="UP000292957">
    <property type="component" value="Unassembled WGS sequence"/>
</dbReference>
<feature type="transmembrane region" description="Helical" evidence="2">
    <location>
        <begin position="20"/>
        <end position="39"/>
    </location>
</feature>
<dbReference type="EMBL" id="ML143556">
    <property type="protein sequence ID" value="TBU22125.1"/>
    <property type="molecule type" value="Genomic_DNA"/>
</dbReference>
<keyword evidence="2" id="KW-0472">Membrane</keyword>
<keyword evidence="2" id="KW-1133">Transmembrane helix</keyword>
<dbReference type="OrthoDB" id="3062584at2759"/>
<evidence type="ECO:0000313" key="3">
    <source>
        <dbReference type="EMBL" id="TBU22125.1"/>
    </source>
</evidence>
<organism evidence="3">
    <name type="scientific">Dichomitus squalens</name>
    <dbReference type="NCBI Taxonomy" id="114155"/>
    <lineage>
        <taxon>Eukaryota</taxon>
        <taxon>Fungi</taxon>
        <taxon>Dikarya</taxon>
        <taxon>Basidiomycota</taxon>
        <taxon>Agaricomycotina</taxon>
        <taxon>Agaricomycetes</taxon>
        <taxon>Polyporales</taxon>
        <taxon>Polyporaceae</taxon>
        <taxon>Dichomitus</taxon>
    </lineage>
</organism>
<evidence type="ECO:0000256" key="2">
    <source>
        <dbReference type="SAM" id="Phobius"/>
    </source>
</evidence>
<proteinExistence type="predicted"/>
<name>A0A4Q9M5G0_9APHY</name>
<evidence type="ECO:0000256" key="1">
    <source>
        <dbReference type="SAM" id="MobiDB-lite"/>
    </source>
</evidence>
<keyword evidence="2" id="KW-0812">Transmembrane</keyword>
<reference evidence="3" key="1">
    <citation type="submission" date="2019-01" db="EMBL/GenBank/DDBJ databases">
        <title>Draft genome sequences of three monokaryotic isolates of the white-rot basidiomycete fungus Dichomitus squalens.</title>
        <authorList>
            <consortium name="DOE Joint Genome Institute"/>
            <person name="Lopez S.C."/>
            <person name="Andreopoulos B."/>
            <person name="Pangilinan J."/>
            <person name="Lipzen A."/>
            <person name="Riley R."/>
            <person name="Ahrendt S."/>
            <person name="Ng V."/>
            <person name="Barry K."/>
            <person name="Daum C."/>
            <person name="Grigoriev I.V."/>
            <person name="Hilden K.S."/>
            <person name="Makela M.R."/>
            <person name="de Vries R.P."/>
        </authorList>
    </citation>
    <scope>NUCLEOTIDE SEQUENCE [LARGE SCALE GENOMIC DNA]</scope>
    <source>
        <strain evidence="3">OM18370.1</strain>
    </source>
</reference>
<accession>A0A4Q9M5G0</accession>
<feature type="compositionally biased region" description="Low complexity" evidence="1">
    <location>
        <begin position="97"/>
        <end position="107"/>
    </location>
</feature>
<dbReference type="AlphaFoldDB" id="A0A4Q9M5G0"/>
<sequence>MLPHDDLRYQLHSLLASPAFQQIAPIVFLLLVPTLVIVLNSRRHSIAATVFMVFESLAAVLPWNWNDASPNGTGSSAGRKLRRKAHGRTRDDHVGRASGQDSSYDASSDDGYYPGLVNISGTYCFMNSTLQVSFAGSVLQPTCF</sequence>
<evidence type="ECO:0008006" key="4">
    <source>
        <dbReference type="Google" id="ProtNLM"/>
    </source>
</evidence>
<protein>
    <recommendedName>
        <fullName evidence="4">USP domain-containing protein</fullName>
    </recommendedName>
</protein>